<evidence type="ECO:0000313" key="1">
    <source>
        <dbReference type="EMBL" id="MBB5198805.1"/>
    </source>
</evidence>
<protein>
    <submittedName>
        <fullName evidence="1">Uncharacterized protein</fullName>
    </submittedName>
</protein>
<evidence type="ECO:0000313" key="2">
    <source>
        <dbReference type="Proteomes" id="UP000571084"/>
    </source>
</evidence>
<gene>
    <name evidence="1" type="ORF">HNR39_000615</name>
</gene>
<dbReference type="RefSeq" id="WP_168053011.1">
    <property type="nucleotide sequence ID" value="NZ_JAAOZT010000002.1"/>
</dbReference>
<proteinExistence type="predicted"/>
<comment type="caution">
    <text evidence="1">The sequence shown here is derived from an EMBL/GenBank/DDBJ whole genome shotgun (WGS) entry which is preliminary data.</text>
</comment>
<dbReference type="Proteomes" id="UP000571084">
    <property type="component" value="Unassembled WGS sequence"/>
</dbReference>
<name>A0A840RMC0_9BURK</name>
<accession>A0A840RMC0</accession>
<keyword evidence="2" id="KW-1185">Reference proteome</keyword>
<reference evidence="1 2" key="1">
    <citation type="submission" date="2020-08" db="EMBL/GenBank/DDBJ databases">
        <title>Genomic Encyclopedia of Type Strains, Phase IV (KMG-IV): sequencing the most valuable type-strain genomes for metagenomic binning, comparative biology and taxonomic classification.</title>
        <authorList>
            <person name="Goeker M."/>
        </authorList>
    </citation>
    <scope>NUCLEOTIDE SEQUENCE [LARGE SCALE GENOMIC DNA]</scope>
    <source>
        <strain evidence="1 2">DSM 23240</strain>
    </source>
</reference>
<dbReference type="EMBL" id="JACHHQ010000001">
    <property type="protein sequence ID" value="MBB5198805.1"/>
    <property type="molecule type" value="Genomic_DNA"/>
</dbReference>
<dbReference type="AlphaFoldDB" id="A0A840RMC0"/>
<organism evidence="1 2">
    <name type="scientific">Glaciimonas immobilis</name>
    <dbReference type="NCBI Taxonomy" id="728004"/>
    <lineage>
        <taxon>Bacteria</taxon>
        <taxon>Pseudomonadati</taxon>
        <taxon>Pseudomonadota</taxon>
        <taxon>Betaproteobacteria</taxon>
        <taxon>Burkholderiales</taxon>
        <taxon>Oxalobacteraceae</taxon>
        <taxon>Glaciimonas</taxon>
    </lineage>
</organism>
<sequence>MKKNDDRLILSCSIIASLIAGDNIGICIDKKVTNLTPPFESLPLVP</sequence>